<accession>A0AA39ISV4</accession>
<dbReference type="AlphaFoldDB" id="A0AA39ISV4"/>
<evidence type="ECO:0000313" key="4">
    <source>
        <dbReference type="Proteomes" id="UP001175226"/>
    </source>
</evidence>
<dbReference type="PANTHER" id="PTHR33099:SF11">
    <property type="entry name" value="FE2OG DIOXYGENASE DOMAIN-CONTAINING PROTEIN"/>
    <property type="match status" value="1"/>
</dbReference>
<dbReference type="Proteomes" id="UP001175226">
    <property type="component" value="Unassembled WGS sequence"/>
</dbReference>
<proteinExistence type="inferred from homology"/>
<dbReference type="InterPro" id="IPR005123">
    <property type="entry name" value="Oxoglu/Fe-dep_dioxygenase_dom"/>
</dbReference>
<keyword evidence="1" id="KW-0560">Oxidoreductase</keyword>
<evidence type="ECO:0000313" key="3">
    <source>
        <dbReference type="EMBL" id="KAK0429862.1"/>
    </source>
</evidence>
<evidence type="ECO:0000256" key="1">
    <source>
        <dbReference type="RuleBase" id="RU003682"/>
    </source>
</evidence>
<comment type="similarity">
    <text evidence="1">Belongs to the iron/ascorbate-dependent oxidoreductase family.</text>
</comment>
<protein>
    <recommendedName>
        <fullName evidence="2">Fe2OG dioxygenase domain-containing protein</fullName>
    </recommendedName>
</protein>
<evidence type="ECO:0000259" key="2">
    <source>
        <dbReference type="PROSITE" id="PS51471"/>
    </source>
</evidence>
<dbReference type="EMBL" id="JAUEPT010000199">
    <property type="protein sequence ID" value="KAK0429862.1"/>
    <property type="molecule type" value="Genomic_DNA"/>
</dbReference>
<dbReference type="GO" id="GO:0046872">
    <property type="term" value="F:metal ion binding"/>
    <property type="evidence" value="ECO:0007669"/>
    <property type="project" value="UniProtKB-KW"/>
</dbReference>
<dbReference type="PANTHER" id="PTHR33099">
    <property type="entry name" value="FE2OG DIOXYGENASE DOMAIN-CONTAINING PROTEIN"/>
    <property type="match status" value="1"/>
</dbReference>
<keyword evidence="4" id="KW-1185">Reference proteome</keyword>
<comment type="caution">
    <text evidence="3">The sequence shown here is derived from an EMBL/GenBank/DDBJ whole genome shotgun (WGS) entry which is preliminary data.</text>
</comment>
<name>A0AA39ISV4_9AGAR</name>
<keyword evidence="1" id="KW-0479">Metal-binding</keyword>
<feature type="non-terminal residue" evidence="3">
    <location>
        <position position="302"/>
    </location>
</feature>
<organism evidence="3 4">
    <name type="scientific">Armillaria borealis</name>
    <dbReference type="NCBI Taxonomy" id="47425"/>
    <lineage>
        <taxon>Eukaryota</taxon>
        <taxon>Fungi</taxon>
        <taxon>Dikarya</taxon>
        <taxon>Basidiomycota</taxon>
        <taxon>Agaricomycotina</taxon>
        <taxon>Agaricomycetes</taxon>
        <taxon>Agaricomycetidae</taxon>
        <taxon>Agaricales</taxon>
        <taxon>Marasmiineae</taxon>
        <taxon>Physalacriaceae</taxon>
        <taxon>Armillaria</taxon>
    </lineage>
</organism>
<dbReference type="Pfam" id="PF13640">
    <property type="entry name" value="2OG-FeII_Oxy_3"/>
    <property type="match status" value="1"/>
</dbReference>
<sequence length="302" mass="33117">VALEGTLFVGKEVEVKLYKHALYDKGGHFDWHRDSTHGDDHNGTALVALNTAWKGGALHLRHGGEATVVDLQPKVKKADGKPQPKVHLKAVAFYTDVEHKVEPVTEGVRIILQYDVFVSGPSRSSTPNCDLEGSILDMVVFHSHMGCHYHDNELQAPSGLSKESSLLALVDAIQEIIDSGTEEVASIQKEYLKGIDAVIYARLGEVFDVELVPVILEETSVGGKWTGEEFSVYKALGDKCEVDGSPRKKAKISTEFHLSALSDLVEISRTDYIEYTGNESQEADCRYFGGGMFLRSKNAAAQ</sequence>
<keyword evidence="1" id="KW-0408">Iron</keyword>
<feature type="domain" description="Fe2OG dioxygenase" evidence="2">
    <location>
        <begin position="12"/>
        <end position="118"/>
    </location>
</feature>
<dbReference type="Gene3D" id="2.60.120.620">
    <property type="entry name" value="q2cbj1_9rhob like domain"/>
    <property type="match status" value="1"/>
</dbReference>
<dbReference type="InterPro" id="IPR044862">
    <property type="entry name" value="Pro_4_hyd_alph_FE2OG_OXY"/>
</dbReference>
<dbReference type="GO" id="GO:0016491">
    <property type="term" value="F:oxidoreductase activity"/>
    <property type="evidence" value="ECO:0007669"/>
    <property type="project" value="UniProtKB-KW"/>
</dbReference>
<reference evidence="3" key="1">
    <citation type="submission" date="2023-06" db="EMBL/GenBank/DDBJ databases">
        <authorList>
            <consortium name="Lawrence Berkeley National Laboratory"/>
            <person name="Ahrendt S."/>
            <person name="Sahu N."/>
            <person name="Indic B."/>
            <person name="Wong-Bajracharya J."/>
            <person name="Merenyi Z."/>
            <person name="Ke H.-M."/>
            <person name="Monk M."/>
            <person name="Kocsube S."/>
            <person name="Drula E."/>
            <person name="Lipzen A."/>
            <person name="Balint B."/>
            <person name="Henrissat B."/>
            <person name="Andreopoulos B."/>
            <person name="Martin F.M."/>
            <person name="Harder C.B."/>
            <person name="Rigling D."/>
            <person name="Ford K.L."/>
            <person name="Foster G.D."/>
            <person name="Pangilinan J."/>
            <person name="Papanicolaou A."/>
            <person name="Barry K."/>
            <person name="LaButti K."/>
            <person name="Viragh M."/>
            <person name="Koriabine M."/>
            <person name="Yan M."/>
            <person name="Riley R."/>
            <person name="Champramary S."/>
            <person name="Plett K.L."/>
            <person name="Tsai I.J."/>
            <person name="Slot J."/>
            <person name="Sipos G."/>
            <person name="Plett J."/>
            <person name="Nagy L.G."/>
            <person name="Grigoriev I.V."/>
        </authorList>
    </citation>
    <scope>NUCLEOTIDE SEQUENCE</scope>
    <source>
        <strain evidence="3">FPL87.14</strain>
    </source>
</reference>
<dbReference type="PROSITE" id="PS51471">
    <property type="entry name" value="FE2OG_OXY"/>
    <property type="match status" value="1"/>
</dbReference>
<gene>
    <name evidence="3" type="ORF">EV421DRAFT_1744933</name>
</gene>